<dbReference type="GO" id="GO:0003700">
    <property type="term" value="F:DNA-binding transcription factor activity"/>
    <property type="evidence" value="ECO:0007669"/>
    <property type="project" value="TreeGrafter"/>
</dbReference>
<keyword evidence="8" id="KW-1185">Reference proteome</keyword>
<comment type="caution">
    <text evidence="7">The sequence shown here is derived from an EMBL/GenBank/DDBJ whole genome shotgun (WGS) entry which is preliminary data.</text>
</comment>
<evidence type="ECO:0000256" key="5">
    <source>
        <dbReference type="PROSITE-ProRule" id="PRU00335"/>
    </source>
</evidence>
<feature type="domain" description="HTH tetR-type" evidence="6">
    <location>
        <begin position="8"/>
        <end position="68"/>
    </location>
</feature>
<evidence type="ECO:0000259" key="6">
    <source>
        <dbReference type="PROSITE" id="PS50977"/>
    </source>
</evidence>
<dbReference type="InterPro" id="IPR001647">
    <property type="entry name" value="HTH_TetR"/>
</dbReference>
<dbReference type="InterPro" id="IPR039538">
    <property type="entry name" value="BetI_C"/>
</dbReference>
<dbReference type="RefSeq" id="WP_106182392.1">
    <property type="nucleotide sequence ID" value="NZ_PVNH01000015.1"/>
</dbReference>
<evidence type="ECO:0000256" key="4">
    <source>
        <dbReference type="ARBA" id="ARBA00023163"/>
    </source>
</evidence>
<sequence>MPKIVDHEARRREIIGVVWRLIAEEGIQSVTTRRIAEAAGFANGALLYYFPNKDAVLTAAFQHIFDATNTRADKVEPDRRGLSGLRTLCLEIMPLDEERLAEARLAITFWQQALNSSDKAELYTNSTNRWRAEMTQRIEEAVADGTVAASVDVPAAVDELLAMLMGLQIQGVLSPAESTPVRQLAQLDGFLGRLRLR</sequence>
<dbReference type="SUPFAM" id="SSF46689">
    <property type="entry name" value="Homeodomain-like"/>
    <property type="match status" value="1"/>
</dbReference>
<dbReference type="InterPro" id="IPR036271">
    <property type="entry name" value="Tet_transcr_reg_TetR-rel_C_sf"/>
</dbReference>
<evidence type="ECO:0000313" key="7">
    <source>
        <dbReference type="EMBL" id="PRX43391.1"/>
    </source>
</evidence>
<reference evidence="7 8" key="1">
    <citation type="submission" date="2018-03" db="EMBL/GenBank/DDBJ databases">
        <title>Genomic Encyclopedia of Type Strains, Phase III (KMG-III): the genomes of soil and plant-associated and newly described type strains.</title>
        <authorList>
            <person name="Whitman W."/>
        </authorList>
    </citation>
    <scope>NUCLEOTIDE SEQUENCE [LARGE SCALE GENOMIC DNA]</scope>
    <source>
        <strain evidence="7 8">CGMCC 4.7125</strain>
    </source>
</reference>
<keyword evidence="3 5" id="KW-0238">DNA-binding</keyword>
<gene>
    <name evidence="7" type="ORF">B0I33_1159</name>
</gene>
<dbReference type="Pfam" id="PF00440">
    <property type="entry name" value="TetR_N"/>
    <property type="match status" value="1"/>
</dbReference>
<dbReference type="PRINTS" id="PR00455">
    <property type="entry name" value="HTHTETR"/>
</dbReference>
<keyword evidence="1" id="KW-0678">Repressor</keyword>
<organism evidence="7 8">
    <name type="scientific">Prauserella shujinwangii</name>
    <dbReference type="NCBI Taxonomy" id="1453103"/>
    <lineage>
        <taxon>Bacteria</taxon>
        <taxon>Bacillati</taxon>
        <taxon>Actinomycetota</taxon>
        <taxon>Actinomycetes</taxon>
        <taxon>Pseudonocardiales</taxon>
        <taxon>Pseudonocardiaceae</taxon>
        <taxon>Prauserella</taxon>
    </lineage>
</organism>
<protein>
    <submittedName>
        <fullName evidence="7">TetR family transcriptional regulator</fullName>
    </submittedName>
</protein>
<dbReference type="PROSITE" id="PS50977">
    <property type="entry name" value="HTH_TETR_2"/>
    <property type="match status" value="1"/>
</dbReference>
<evidence type="ECO:0000256" key="3">
    <source>
        <dbReference type="ARBA" id="ARBA00023125"/>
    </source>
</evidence>
<accession>A0A2T0LKM4</accession>
<evidence type="ECO:0000256" key="2">
    <source>
        <dbReference type="ARBA" id="ARBA00023015"/>
    </source>
</evidence>
<dbReference type="Gene3D" id="1.10.357.10">
    <property type="entry name" value="Tetracycline Repressor, domain 2"/>
    <property type="match status" value="1"/>
</dbReference>
<dbReference type="Proteomes" id="UP000238362">
    <property type="component" value="Unassembled WGS sequence"/>
</dbReference>
<proteinExistence type="predicted"/>
<dbReference type="PANTHER" id="PTHR30055:SF234">
    <property type="entry name" value="HTH-TYPE TRANSCRIPTIONAL REGULATOR BETI"/>
    <property type="match status" value="1"/>
</dbReference>
<dbReference type="EMBL" id="PVNH01000015">
    <property type="protein sequence ID" value="PRX43391.1"/>
    <property type="molecule type" value="Genomic_DNA"/>
</dbReference>
<dbReference type="InterPro" id="IPR050109">
    <property type="entry name" value="HTH-type_TetR-like_transc_reg"/>
</dbReference>
<keyword evidence="2" id="KW-0805">Transcription regulation</keyword>
<dbReference type="GO" id="GO:0000976">
    <property type="term" value="F:transcription cis-regulatory region binding"/>
    <property type="evidence" value="ECO:0007669"/>
    <property type="project" value="TreeGrafter"/>
</dbReference>
<feature type="DNA-binding region" description="H-T-H motif" evidence="5">
    <location>
        <begin position="31"/>
        <end position="50"/>
    </location>
</feature>
<dbReference type="PANTHER" id="PTHR30055">
    <property type="entry name" value="HTH-TYPE TRANSCRIPTIONAL REGULATOR RUTR"/>
    <property type="match status" value="1"/>
</dbReference>
<evidence type="ECO:0000313" key="8">
    <source>
        <dbReference type="Proteomes" id="UP000238362"/>
    </source>
</evidence>
<dbReference type="SUPFAM" id="SSF48498">
    <property type="entry name" value="Tetracyclin repressor-like, C-terminal domain"/>
    <property type="match status" value="1"/>
</dbReference>
<dbReference type="InterPro" id="IPR009057">
    <property type="entry name" value="Homeodomain-like_sf"/>
</dbReference>
<name>A0A2T0LKM4_9PSEU</name>
<evidence type="ECO:0000256" key="1">
    <source>
        <dbReference type="ARBA" id="ARBA00022491"/>
    </source>
</evidence>
<dbReference type="AlphaFoldDB" id="A0A2T0LKM4"/>
<keyword evidence="4" id="KW-0804">Transcription</keyword>
<dbReference type="OrthoDB" id="9816296at2"/>
<dbReference type="Pfam" id="PF13977">
    <property type="entry name" value="TetR_C_6"/>
    <property type="match status" value="1"/>
</dbReference>